<sequence>MALTAIKVSSSPVVTSKAIVSNSYGVFSSLSKSEREKLNPSSCRVDIGELHGCLLTAKVKVSSRGQRNSYGKSWRFTMSRRPAVLCFSTGTDRTETEECFRPYDSSARLRCAQTGDDEDDQPTVCERAIKSNPGIVEAYINETKLAKTKVKVPSEKPLGVVLKLPTIIISRNLFFALNCVSMVTWDLTLVSELVDNLGRWKKMTQKMIEDRLTATEAEIETIKQEVQRLPLLEKNLEKVHAMLSAIYKDRQRQMGGSEMTGISTGKRKLRNEDTVEEEGETSLSVETGAGQDRIKFKKLEMPVFNGEDPDGWFYRAEHYFQMHLLNEREKLKIAVVSLEGKD</sequence>
<name>A0A5A7SU52_CUCMM</name>
<proteinExistence type="predicted"/>
<evidence type="ECO:0000313" key="2">
    <source>
        <dbReference type="EMBL" id="KAA0032775.1"/>
    </source>
</evidence>
<evidence type="ECO:0000313" key="4">
    <source>
        <dbReference type="Proteomes" id="UP000321393"/>
    </source>
</evidence>
<dbReference type="EMBL" id="SSTD01004246">
    <property type="protein sequence ID" value="TYK23943.1"/>
    <property type="molecule type" value="Genomic_DNA"/>
</dbReference>
<organism evidence="2 4">
    <name type="scientific">Cucumis melo var. makuwa</name>
    <name type="common">Oriental melon</name>
    <dbReference type="NCBI Taxonomy" id="1194695"/>
    <lineage>
        <taxon>Eukaryota</taxon>
        <taxon>Viridiplantae</taxon>
        <taxon>Streptophyta</taxon>
        <taxon>Embryophyta</taxon>
        <taxon>Tracheophyta</taxon>
        <taxon>Spermatophyta</taxon>
        <taxon>Magnoliopsida</taxon>
        <taxon>eudicotyledons</taxon>
        <taxon>Gunneridae</taxon>
        <taxon>Pentapetalae</taxon>
        <taxon>rosids</taxon>
        <taxon>fabids</taxon>
        <taxon>Cucurbitales</taxon>
        <taxon>Cucurbitaceae</taxon>
        <taxon>Benincaseae</taxon>
        <taxon>Cucumis</taxon>
    </lineage>
</organism>
<reference evidence="4 5" key="1">
    <citation type="submission" date="2019-08" db="EMBL/GenBank/DDBJ databases">
        <title>Draft genome sequences of two oriental melons (Cucumis melo L. var makuwa).</title>
        <authorList>
            <person name="Kwon S.-Y."/>
        </authorList>
    </citation>
    <scope>NUCLEOTIDE SEQUENCE [LARGE SCALE GENOMIC DNA]</scope>
    <source>
        <strain evidence="5">cv. Chang Bougi</strain>
        <strain evidence="4">cv. SW 3</strain>
        <tissue evidence="2">Leaf</tissue>
    </source>
</reference>
<evidence type="ECO:0000256" key="1">
    <source>
        <dbReference type="SAM" id="MobiDB-lite"/>
    </source>
</evidence>
<protein>
    <submittedName>
        <fullName evidence="2">Gypsy/ty3 element polyprotein</fullName>
    </submittedName>
</protein>
<dbReference type="OrthoDB" id="1749511at2759"/>
<dbReference type="Proteomes" id="UP000321393">
    <property type="component" value="Unassembled WGS sequence"/>
</dbReference>
<accession>A0A5A7SU52</accession>
<dbReference type="Proteomes" id="UP000321947">
    <property type="component" value="Unassembled WGS sequence"/>
</dbReference>
<comment type="caution">
    <text evidence="2">The sequence shown here is derived from an EMBL/GenBank/DDBJ whole genome shotgun (WGS) entry which is preliminary data.</text>
</comment>
<evidence type="ECO:0000313" key="5">
    <source>
        <dbReference type="Proteomes" id="UP000321947"/>
    </source>
</evidence>
<dbReference type="AlphaFoldDB" id="A0A5A7SU52"/>
<dbReference type="EMBL" id="SSTE01021217">
    <property type="protein sequence ID" value="KAA0032775.1"/>
    <property type="molecule type" value="Genomic_DNA"/>
</dbReference>
<feature type="region of interest" description="Disordered" evidence="1">
    <location>
        <begin position="256"/>
        <end position="287"/>
    </location>
</feature>
<gene>
    <name evidence="3" type="ORF">E5676_scaffold428G00220</name>
    <name evidence="2" type="ORF">E6C27_scaffold708G00220</name>
</gene>
<evidence type="ECO:0000313" key="3">
    <source>
        <dbReference type="EMBL" id="TYK23943.1"/>
    </source>
</evidence>